<accession>L8WSI7</accession>
<evidence type="ECO:0000313" key="2">
    <source>
        <dbReference type="Proteomes" id="UP000011668"/>
    </source>
</evidence>
<sequence length="58" mass="7065">MQMEFLRRAEGRVLAYSMPTRCSSKQSEAGHDRRWNGKRLMYRRRQTRADWMVGSWDQ</sequence>
<dbReference type="EMBL" id="AFRT01001634">
    <property type="protein sequence ID" value="ELU39757.1"/>
    <property type="molecule type" value="Genomic_DNA"/>
</dbReference>
<keyword evidence="2" id="KW-1185">Reference proteome</keyword>
<name>L8WSI7_THACA</name>
<comment type="caution">
    <text evidence="1">The sequence shown here is derived from an EMBL/GenBank/DDBJ whole genome shotgun (WGS) entry which is preliminary data.</text>
</comment>
<dbReference type="Proteomes" id="UP000011668">
    <property type="component" value="Unassembled WGS sequence"/>
</dbReference>
<organism evidence="1 2">
    <name type="scientific">Thanatephorus cucumeris (strain AG1-IA)</name>
    <name type="common">Rice sheath blight fungus</name>
    <name type="synonym">Rhizoctonia solani</name>
    <dbReference type="NCBI Taxonomy" id="983506"/>
    <lineage>
        <taxon>Eukaryota</taxon>
        <taxon>Fungi</taxon>
        <taxon>Dikarya</taxon>
        <taxon>Basidiomycota</taxon>
        <taxon>Agaricomycotina</taxon>
        <taxon>Agaricomycetes</taxon>
        <taxon>Cantharellales</taxon>
        <taxon>Ceratobasidiaceae</taxon>
        <taxon>Rhizoctonia</taxon>
        <taxon>Rhizoctonia solani AG-1</taxon>
    </lineage>
</organism>
<proteinExistence type="predicted"/>
<evidence type="ECO:0000313" key="1">
    <source>
        <dbReference type="EMBL" id="ELU39757.1"/>
    </source>
</evidence>
<dbReference type="HOGENOM" id="CLU_2980704_0_0_1"/>
<reference evidence="1 2" key="1">
    <citation type="journal article" date="2013" name="Nat. Commun.">
        <title>The evolution and pathogenic mechanisms of the rice sheath blight pathogen.</title>
        <authorList>
            <person name="Zheng A."/>
            <person name="Lin R."/>
            <person name="Xu L."/>
            <person name="Qin P."/>
            <person name="Tang C."/>
            <person name="Ai P."/>
            <person name="Zhang D."/>
            <person name="Liu Y."/>
            <person name="Sun Z."/>
            <person name="Feng H."/>
            <person name="Wang Y."/>
            <person name="Chen Y."/>
            <person name="Liang X."/>
            <person name="Fu R."/>
            <person name="Li Q."/>
            <person name="Zhang J."/>
            <person name="Yu X."/>
            <person name="Xie Z."/>
            <person name="Ding L."/>
            <person name="Guan P."/>
            <person name="Tang J."/>
            <person name="Liang Y."/>
            <person name="Wang S."/>
            <person name="Deng Q."/>
            <person name="Li S."/>
            <person name="Zhu J."/>
            <person name="Wang L."/>
            <person name="Liu H."/>
            <person name="Li P."/>
        </authorList>
    </citation>
    <scope>NUCLEOTIDE SEQUENCE [LARGE SCALE GENOMIC DNA]</scope>
    <source>
        <strain evidence="2">AG-1 IA</strain>
    </source>
</reference>
<protein>
    <submittedName>
        <fullName evidence="1">Uncharacterized protein</fullName>
    </submittedName>
</protein>
<dbReference type="AlphaFoldDB" id="L8WSI7"/>
<gene>
    <name evidence="1" type="ORF">AG1IA_06228</name>
</gene>